<dbReference type="SUPFAM" id="SSF52058">
    <property type="entry name" value="L domain-like"/>
    <property type="match status" value="1"/>
</dbReference>
<name>A0A251MRK8_PRUPE</name>
<evidence type="ECO:0000256" key="2">
    <source>
        <dbReference type="ARBA" id="ARBA00022614"/>
    </source>
</evidence>
<dbReference type="InterPro" id="IPR011713">
    <property type="entry name" value="Leu-rich_rpt_3"/>
</dbReference>
<dbReference type="GO" id="GO:0061809">
    <property type="term" value="F:NAD+ nucleosidase activity, cyclic ADP-ribose generating"/>
    <property type="evidence" value="ECO:0007669"/>
    <property type="project" value="UniProtKB-EC"/>
</dbReference>
<dbReference type="InterPro" id="IPR035897">
    <property type="entry name" value="Toll_tir_struct_dom_sf"/>
</dbReference>
<protein>
    <recommendedName>
        <fullName evidence="1">ADP-ribosyl cyclase/cyclic ADP-ribose hydrolase</fullName>
        <ecNumber evidence="1">3.2.2.6</ecNumber>
    </recommendedName>
</protein>
<gene>
    <name evidence="9" type="ORF">PRUPE_8G021700</name>
</gene>
<dbReference type="InterPro" id="IPR042197">
    <property type="entry name" value="Apaf_helical"/>
</dbReference>
<dbReference type="InterPro" id="IPR045344">
    <property type="entry name" value="C-JID"/>
</dbReference>
<dbReference type="Pfam" id="PF23282">
    <property type="entry name" value="WHD_ROQ1"/>
    <property type="match status" value="1"/>
</dbReference>
<dbReference type="EMBL" id="CM007658">
    <property type="protein sequence ID" value="ONH89882.1"/>
    <property type="molecule type" value="Genomic_DNA"/>
</dbReference>
<dbReference type="GO" id="GO:0007165">
    <property type="term" value="P:signal transduction"/>
    <property type="evidence" value="ECO:0007669"/>
    <property type="project" value="InterPro"/>
</dbReference>
<dbReference type="PANTHER" id="PTHR11017:SF527">
    <property type="entry name" value="TMV RESISTANCE PROTEIN N-LIKE"/>
    <property type="match status" value="1"/>
</dbReference>
<organism evidence="9 10">
    <name type="scientific">Prunus persica</name>
    <name type="common">Peach</name>
    <name type="synonym">Amygdalus persica</name>
    <dbReference type="NCBI Taxonomy" id="3760"/>
    <lineage>
        <taxon>Eukaryota</taxon>
        <taxon>Viridiplantae</taxon>
        <taxon>Streptophyta</taxon>
        <taxon>Embryophyta</taxon>
        <taxon>Tracheophyta</taxon>
        <taxon>Spermatophyta</taxon>
        <taxon>Magnoliopsida</taxon>
        <taxon>eudicotyledons</taxon>
        <taxon>Gunneridae</taxon>
        <taxon>Pentapetalae</taxon>
        <taxon>rosids</taxon>
        <taxon>fabids</taxon>
        <taxon>Rosales</taxon>
        <taxon>Rosaceae</taxon>
        <taxon>Amygdaloideae</taxon>
        <taxon>Amygdaleae</taxon>
        <taxon>Prunus</taxon>
    </lineage>
</organism>
<keyword evidence="10" id="KW-1185">Reference proteome</keyword>
<accession>A0A251MRK8</accession>
<dbReference type="FunFam" id="1.10.8.430:FF:000002">
    <property type="entry name" value="Disease resistance protein (TIR-NBS-LRR class)"/>
    <property type="match status" value="1"/>
</dbReference>
<dbReference type="Pfam" id="PF01582">
    <property type="entry name" value="TIR"/>
    <property type="match status" value="1"/>
</dbReference>
<dbReference type="GO" id="GO:0006952">
    <property type="term" value="P:defense response"/>
    <property type="evidence" value="ECO:0007669"/>
    <property type="project" value="InterPro"/>
</dbReference>
<evidence type="ECO:0000313" key="10">
    <source>
        <dbReference type="Proteomes" id="UP000006882"/>
    </source>
</evidence>
<dbReference type="PANTHER" id="PTHR11017">
    <property type="entry name" value="LEUCINE-RICH REPEAT-CONTAINING PROTEIN"/>
    <property type="match status" value="1"/>
</dbReference>
<reference evidence="9 10" key="1">
    <citation type="journal article" date="2013" name="Nat. Genet.">
        <title>The high-quality draft genome of peach (Prunus persica) identifies unique patterns of genetic diversity, domestication and genome evolution.</title>
        <authorList>
            <consortium name="International Peach Genome Initiative"/>
            <person name="Verde I."/>
            <person name="Abbott A.G."/>
            <person name="Scalabrin S."/>
            <person name="Jung S."/>
            <person name="Shu S."/>
            <person name="Marroni F."/>
            <person name="Zhebentyayeva T."/>
            <person name="Dettori M.T."/>
            <person name="Grimwood J."/>
            <person name="Cattonaro F."/>
            <person name="Zuccolo A."/>
            <person name="Rossini L."/>
            <person name="Jenkins J."/>
            <person name="Vendramin E."/>
            <person name="Meisel L.A."/>
            <person name="Decroocq V."/>
            <person name="Sosinski B."/>
            <person name="Prochnik S."/>
            <person name="Mitros T."/>
            <person name="Policriti A."/>
            <person name="Cipriani G."/>
            <person name="Dondini L."/>
            <person name="Ficklin S."/>
            <person name="Goodstein D.M."/>
            <person name="Xuan P."/>
            <person name="Del Fabbro C."/>
            <person name="Aramini V."/>
            <person name="Copetti D."/>
            <person name="Gonzalez S."/>
            <person name="Horner D.S."/>
            <person name="Falchi R."/>
            <person name="Lucas S."/>
            <person name="Mica E."/>
            <person name="Maldonado J."/>
            <person name="Lazzari B."/>
            <person name="Bielenberg D."/>
            <person name="Pirona R."/>
            <person name="Miculan M."/>
            <person name="Barakat A."/>
            <person name="Testolin R."/>
            <person name="Stella A."/>
            <person name="Tartarini S."/>
            <person name="Tonutti P."/>
            <person name="Arus P."/>
            <person name="Orellana A."/>
            <person name="Wells C."/>
            <person name="Main D."/>
            <person name="Vizzotto G."/>
            <person name="Silva H."/>
            <person name="Salamini F."/>
            <person name="Schmutz J."/>
            <person name="Morgante M."/>
            <person name="Rokhsar D.S."/>
        </authorList>
    </citation>
    <scope>NUCLEOTIDE SEQUENCE [LARGE SCALE GENOMIC DNA]</scope>
    <source>
        <strain evidence="10">cv. Nemared</strain>
    </source>
</reference>
<keyword evidence="2" id="KW-0433">Leucine-rich repeat</keyword>
<dbReference type="InterPro" id="IPR044974">
    <property type="entry name" value="Disease_R_plants"/>
</dbReference>
<dbReference type="InterPro" id="IPR032675">
    <property type="entry name" value="LRR_dom_sf"/>
</dbReference>
<dbReference type="eggNOG" id="ENOG502R41B">
    <property type="taxonomic scope" value="Eukaryota"/>
</dbReference>
<proteinExistence type="predicted"/>
<dbReference type="EC" id="3.2.2.6" evidence="1"/>
<dbReference type="InterPro" id="IPR001611">
    <property type="entry name" value="Leu-rich_rpt"/>
</dbReference>
<dbReference type="InterPro" id="IPR027417">
    <property type="entry name" value="P-loop_NTPase"/>
</dbReference>
<dbReference type="FunFam" id="3.40.50.10140:FF:000007">
    <property type="entry name" value="Disease resistance protein (TIR-NBS-LRR class)"/>
    <property type="match status" value="1"/>
</dbReference>
<dbReference type="SMR" id="A0A251MRK8"/>
<feature type="region of interest" description="Disordered" evidence="7">
    <location>
        <begin position="1"/>
        <end position="21"/>
    </location>
</feature>
<dbReference type="SUPFAM" id="SSF52540">
    <property type="entry name" value="P-loop containing nucleoside triphosphate hydrolases"/>
    <property type="match status" value="1"/>
</dbReference>
<dbReference type="Gramene" id="ONH89882">
    <property type="protein sequence ID" value="ONH89882"/>
    <property type="gene ID" value="PRUPE_8G021700"/>
</dbReference>
<feature type="region of interest" description="Disordered" evidence="7">
    <location>
        <begin position="1164"/>
        <end position="1189"/>
    </location>
</feature>
<dbReference type="InterPro" id="IPR058192">
    <property type="entry name" value="WHD_ROQ1-like"/>
</dbReference>
<evidence type="ECO:0000256" key="7">
    <source>
        <dbReference type="SAM" id="MobiDB-lite"/>
    </source>
</evidence>
<feature type="compositionally biased region" description="Polar residues" evidence="7">
    <location>
        <begin position="10"/>
        <end position="21"/>
    </location>
</feature>
<dbReference type="SUPFAM" id="SSF52200">
    <property type="entry name" value="Toll/Interleukin receptor TIR domain"/>
    <property type="match status" value="1"/>
</dbReference>
<dbReference type="OrthoDB" id="1936883at2759"/>
<keyword evidence="4" id="KW-0378">Hydrolase</keyword>
<dbReference type="Pfam" id="PF00560">
    <property type="entry name" value="LRR_1"/>
    <property type="match status" value="1"/>
</dbReference>
<dbReference type="Pfam" id="PF07725">
    <property type="entry name" value="LRR_3"/>
    <property type="match status" value="1"/>
</dbReference>
<keyword evidence="3" id="KW-0677">Repeat</keyword>
<evidence type="ECO:0000256" key="4">
    <source>
        <dbReference type="ARBA" id="ARBA00022801"/>
    </source>
</evidence>
<dbReference type="Proteomes" id="UP000006882">
    <property type="component" value="Chromosome G8"/>
</dbReference>
<evidence type="ECO:0000259" key="8">
    <source>
        <dbReference type="PROSITE" id="PS50104"/>
    </source>
</evidence>
<comment type="catalytic activity">
    <reaction evidence="6">
        <text>NAD(+) + H2O = ADP-D-ribose + nicotinamide + H(+)</text>
        <dbReference type="Rhea" id="RHEA:16301"/>
        <dbReference type="ChEBI" id="CHEBI:15377"/>
        <dbReference type="ChEBI" id="CHEBI:15378"/>
        <dbReference type="ChEBI" id="CHEBI:17154"/>
        <dbReference type="ChEBI" id="CHEBI:57540"/>
        <dbReference type="ChEBI" id="CHEBI:57967"/>
        <dbReference type="EC" id="3.2.2.6"/>
    </reaction>
    <physiologicalReaction direction="left-to-right" evidence="6">
        <dbReference type="Rhea" id="RHEA:16302"/>
    </physiologicalReaction>
</comment>
<evidence type="ECO:0000256" key="1">
    <source>
        <dbReference type="ARBA" id="ARBA00011982"/>
    </source>
</evidence>
<dbReference type="AlphaFoldDB" id="A0A251MRK8"/>
<keyword evidence="5" id="KW-0520">NAD</keyword>
<dbReference type="PRINTS" id="PR00364">
    <property type="entry name" value="DISEASERSIST"/>
</dbReference>
<feature type="compositionally biased region" description="Basic and acidic residues" evidence="7">
    <location>
        <begin position="1179"/>
        <end position="1189"/>
    </location>
</feature>
<dbReference type="SMART" id="SM00255">
    <property type="entry name" value="TIR"/>
    <property type="match status" value="1"/>
</dbReference>
<evidence type="ECO:0000256" key="6">
    <source>
        <dbReference type="ARBA" id="ARBA00047304"/>
    </source>
</evidence>
<evidence type="ECO:0000313" key="9">
    <source>
        <dbReference type="EMBL" id="ONH89882.1"/>
    </source>
</evidence>
<dbReference type="Gene3D" id="1.10.8.430">
    <property type="entry name" value="Helical domain of apoptotic protease-activating factors"/>
    <property type="match status" value="1"/>
</dbReference>
<sequence length="1189" mass="134456">MKLPQHDPCGNNQTASASPTSAESWKHDVFLSFRGEDTRRGFISHLDRALAYWQAMTTFKHDRDIEVGPISPELLTTIEQSHLAIIVLSPNYASSTWCLDELSKILECIQEQDTRILPIFYNVDPSDVRNQRGSFAEAFTKHEERFSEDVKKVNRWRAALRKVANLSAWDSKNYRSEAELVEEIVKCVWKEVHPTFMLSGSLENLVGIDFALKQLQLHLAPEENDVRFIGIWGMGGVGKTTLANLVFQKISHHFEHSRFLSDVRKKKLSDLQTQILFPILKGDHIWDEWEGTFFIKKYLCNKKVLLVLDDADQLSQLEKLVGEKNWFGAGSRIIITARNECLLVQHGTMNHKVDVLSDDEALELFCQHAFKNDQPEEGFQELSQHFLHYAKGLPLALKILGRSLYGRDQNVWKSALYNLNKIPEPEIFDSLKVSYYGLKEMEKKMFLHVACLHRGRDKEQVIETLDSILDISSRIGIDILVETSLLTIEKLHSQGNSVEMHDLIQEMAWRIVREESPEEPGKRSLLWCRNDIFHAFMNNTVTEAIEGIALRLPELEVVHWNCTEAFDKMQGLRFLEFDNVMISSAPKVLPNSLRIIRWNWYPSKSLPPRFEPCFLAKLEMCYSKLVRLWDGAKDFPKLKHMDLSYSDKLTSVPDFTRITNLEDLILDGCTDLLEVHSSIAVHKKLKVLDLRDCTSVRTLPSELEMDSLEFFSISGCSKVNKIPEFGEHMKNLSMLGLGGTAIAQIPSSVERLVGLVELNISDCKSLLGLPSAICKLNSLKTLRMLGCSKVDKLSGEMECLENLDLRGTAMRDPLLVMKNLKRLSFSGSVAKPSACIGNGIAAWGLVLSSLHHLCSLTKLDLSDCNIGEGAIPDGIGNLSSLRWLLLCGNNFVSLPASIRLLSNLDCLELQRCKRLEQLPDLPSNSFLYVDVNDCTSLKRLSDPSKSSGGANVYDFIFTCLNCFSLVEEEGWINRIFAMIMRLASEGLYPMWTGNLIVCPGSEIPDWFENPSVGDSITMELPLPPQPCSDWVGIALCVVFEDSEYLQNPDTLLDYDFLKIECLSGAHETLTVGHLESQHLWHFYLPRDDIKHQIQVQLKGKEDGSCSHRFSFKSHYRLKGSPDKFLETSSIIKKCGVRLVFERDLEEFSRILKIPKPALLDAYSSDEEAGPIGSSGSGSSDDKNEPGNEL</sequence>
<dbReference type="Gene3D" id="3.80.10.10">
    <property type="entry name" value="Ribonuclease Inhibitor"/>
    <property type="match status" value="2"/>
</dbReference>
<evidence type="ECO:0000256" key="3">
    <source>
        <dbReference type="ARBA" id="ARBA00022737"/>
    </source>
</evidence>
<dbReference type="Gene3D" id="3.40.50.300">
    <property type="entry name" value="P-loop containing nucleotide triphosphate hydrolases"/>
    <property type="match status" value="1"/>
</dbReference>
<dbReference type="GO" id="GO:0043531">
    <property type="term" value="F:ADP binding"/>
    <property type="evidence" value="ECO:0007669"/>
    <property type="project" value="InterPro"/>
</dbReference>
<dbReference type="InterPro" id="IPR000157">
    <property type="entry name" value="TIR_dom"/>
</dbReference>
<dbReference type="PROSITE" id="PS50104">
    <property type="entry name" value="TIR"/>
    <property type="match status" value="1"/>
</dbReference>
<evidence type="ECO:0000256" key="5">
    <source>
        <dbReference type="ARBA" id="ARBA00023027"/>
    </source>
</evidence>
<dbReference type="Pfam" id="PF00931">
    <property type="entry name" value="NB-ARC"/>
    <property type="match status" value="1"/>
</dbReference>
<dbReference type="InterPro" id="IPR002182">
    <property type="entry name" value="NB-ARC"/>
</dbReference>
<dbReference type="Gene3D" id="3.40.50.10140">
    <property type="entry name" value="Toll/interleukin-1 receptor homology (TIR) domain"/>
    <property type="match status" value="1"/>
</dbReference>
<feature type="domain" description="TIR" evidence="8">
    <location>
        <begin position="25"/>
        <end position="192"/>
    </location>
</feature>
<dbReference type="Pfam" id="PF20160">
    <property type="entry name" value="C-JID"/>
    <property type="match status" value="1"/>
</dbReference>